<proteinExistence type="predicted"/>
<sequence length="125" mass="13774">MDDDDDDDDGDGGDGDDDSTSYSPSLSLVYHTVAYAASYTGEMRRSSVAGWSLKAPPPQDHRAVVRILPSRINSVRRCGFEDPIFAVSSFPLPESLPSIDRMIPWPSTGDGRLALQICHELRNYQ</sequence>
<accession>A0AAF0DP43</accession>
<evidence type="ECO:0000313" key="2">
    <source>
        <dbReference type="EMBL" id="WEW60290.1"/>
    </source>
</evidence>
<protein>
    <submittedName>
        <fullName evidence="2">Uncharacterized protein</fullName>
    </submittedName>
</protein>
<name>A0AAF0DP43_9EURO</name>
<feature type="compositionally biased region" description="Acidic residues" evidence="1">
    <location>
        <begin position="1"/>
        <end position="19"/>
    </location>
</feature>
<dbReference type="EMBL" id="CP120630">
    <property type="protein sequence ID" value="WEW60290.1"/>
    <property type="molecule type" value="Genomic_DNA"/>
</dbReference>
<organism evidence="2 3">
    <name type="scientific">Emydomyces testavorans</name>
    <dbReference type="NCBI Taxonomy" id="2070801"/>
    <lineage>
        <taxon>Eukaryota</taxon>
        <taxon>Fungi</taxon>
        <taxon>Dikarya</taxon>
        <taxon>Ascomycota</taxon>
        <taxon>Pezizomycotina</taxon>
        <taxon>Eurotiomycetes</taxon>
        <taxon>Eurotiomycetidae</taxon>
        <taxon>Onygenales</taxon>
        <taxon>Nannizziopsiaceae</taxon>
        <taxon>Emydomyces</taxon>
    </lineage>
</organism>
<evidence type="ECO:0000256" key="1">
    <source>
        <dbReference type="SAM" id="MobiDB-lite"/>
    </source>
</evidence>
<reference evidence="2" key="1">
    <citation type="submission" date="2023-03" db="EMBL/GenBank/DDBJ databases">
        <title>Emydomyces testavorans Genome Sequence.</title>
        <authorList>
            <person name="Hoyer L."/>
        </authorList>
    </citation>
    <scope>NUCLEOTIDE SEQUENCE</scope>
    <source>
        <strain evidence="2">16-2883</strain>
    </source>
</reference>
<feature type="region of interest" description="Disordered" evidence="1">
    <location>
        <begin position="1"/>
        <end position="24"/>
    </location>
</feature>
<keyword evidence="3" id="KW-1185">Reference proteome</keyword>
<dbReference type="AlphaFoldDB" id="A0AAF0DP43"/>
<gene>
    <name evidence="2" type="ORF">PRK78_005775</name>
</gene>
<dbReference type="Proteomes" id="UP001219355">
    <property type="component" value="Chromosome 4"/>
</dbReference>
<evidence type="ECO:0000313" key="3">
    <source>
        <dbReference type="Proteomes" id="UP001219355"/>
    </source>
</evidence>